<dbReference type="Proteomes" id="UP000023152">
    <property type="component" value="Unassembled WGS sequence"/>
</dbReference>
<evidence type="ECO:0008006" key="4">
    <source>
        <dbReference type="Google" id="ProtNLM"/>
    </source>
</evidence>
<dbReference type="AlphaFoldDB" id="X6M6G5"/>
<keyword evidence="1" id="KW-0175">Coiled coil</keyword>
<proteinExistence type="predicted"/>
<accession>X6M6G5</accession>
<evidence type="ECO:0000313" key="3">
    <source>
        <dbReference type="Proteomes" id="UP000023152"/>
    </source>
</evidence>
<dbReference type="EMBL" id="ASPP01024230">
    <property type="protein sequence ID" value="ETO09226.1"/>
    <property type="molecule type" value="Genomic_DNA"/>
</dbReference>
<reference evidence="2 3" key="1">
    <citation type="journal article" date="2013" name="Curr. Biol.">
        <title>The Genome of the Foraminiferan Reticulomyxa filosa.</title>
        <authorList>
            <person name="Glockner G."/>
            <person name="Hulsmann N."/>
            <person name="Schleicher M."/>
            <person name="Noegel A.A."/>
            <person name="Eichinger L."/>
            <person name="Gallinger C."/>
            <person name="Pawlowski J."/>
            <person name="Sierra R."/>
            <person name="Euteneuer U."/>
            <person name="Pillet L."/>
            <person name="Moustafa A."/>
            <person name="Platzer M."/>
            <person name="Groth M."/>
            <person name="Szafranski K."/>
            <person name="Schliwa M."/>
        </authorList>
    </citation>
    <scope>NUCLEOTIDE SEQUENCE [LARGE SCALE GENOMIC DNA]</scope>
</reference>
<sequence>MCKEANIGWRSRADILKALNKISEYDKPSASQVIILHPKEHEKMNQIYEQFKQVSQKIGFVESQIIELEENSKKAEQGISEACESIITAVETHQEYLFETIDTYKKKKKELLDKFLKQLKEVQQQFKIKNEQITECINGPNIDINEKREKLQQLLRDEVHKNIGGSVWNDNEKEADACINVQFANEKKEIDELVEMIDQLLKQQMIIVESGSITLSSVKVKGESKISDNPLVSVNYSIEDIGKGLKDLQQWNIIKQIPGKKDSSDGTIDFGDEKDNLLEWGEEYSLRMR</sequence>
<keyword evidence="3" id="KW-1185">Reference proteome</keyword>
<feature type="coiled-coil region" evidence="1">
    <location>
        <begin position="105"/>
        <end position="132"/>
    </location>
</feature>
<evidence type="ECO:0000256" key="1">
    <source>
        <dbReference type="SAM" id="Coils"/>
    </source>
</evidence>
<protein>
    <recommendedName>
        <fullName evidence="4">Viral A-type inclusion protein</fullName>
    </recommendedName>
</protein>
<gene>
    <name evidence="2" type="ORF">RFI_28161</name>
</gene>
<feature type="non-terminal residue" evidence="2">
    <location>
        <position position="289"/>
    </location>
</feature>
<comment type="caution">
    <text evidence="2">The sequence shown here is derived from an EMBL/GenBank/DDBJ whole genome shotgun (WGS) entry which is preliminary data.</text>
</comment>
<name>X6M6G5_RETFI</name>
<evidence type="ECO:0000313" key="2">
    <source>
        <dbReference type="EMBL" id="ETO09226.1"/>
    </source>
</evidence>
<organism evidence="2 3">
    <name type="scientific">Reticulomyxa filosa</name>
    <dbReference type="NCBI Taxonomy" id="46433"/>
    <lineage>
        <taxon>Eukaryota</taxon>
        <taxon>Sar</taxon>
        <taxon>Rhizaria</taxon>
        <taxon>Retaria</taxon>
        <taxon>Foraminifera</taxon>
        <taxon>Monothalamids</taxon>
        <taxon>Reticulomyxidae</taxon>
        <taxon>Reticulomyxa</taxon>
    </lineage>
</organism>